<reference evidence="2 3" key="1">
    <citation type="submission" date="2016-04" db="EMBL/GenBank/DDBJ databases">
        <title>Peptidophaga gingivicola gen. nov., sp. nov., isolated from human subgingival plaque.</title>
        <authorList>
            <person name="Beall C.J."/>
            <person name="Mokrzan E.M."/>
            <person name="Griffen A.L."/>
            <person name="Leys E.J."/>
        </authorList>
    </citation>
    <scope>NUCLEOTIDE SEQUENCE [LARGE SCALE GENOMIC DNA]</scope>
    <source>
        <strain evidence="2 3">BA112</strain>
    </source>
</reference>
<sequence>MSTIRTPRRFVAFAAVAVSAFLPMSASLADDASTPSPAAQAAASAAQAAPTSAENVPFSPSAADVARVRQRVQSDPAFASRSAQEKENLVRLLLQGTSAPARTNDGRSLALVAPQVQGYGKTDADAAAKTKLYATVDGASDPSNLAARAEFADGYWKFTVRLHNVGSRSQYLGFSGFTLLKLGGEGGKWANPRLRTSFSVDGRAIYGVRVPAHGERTVTVSISDPSYSLYEYVLRGGSKTAPLGGFVNFRPAEDKTAPTVSVPFTGIFKAL</sequence>
<dbReference type="EMBL" id="LVZK01000001">
    <property type="protein sequence ID" value="OAP86012.1"/>
    <property type="molecule type" value="Genomic_DNA"/>
</dbReference>
<dbReference type="Gene3D" id="2.60.40.1710">
    <property type="entry name" value="Subtilisin-like superfamily"/>
    <property type="match status" value="1"/>
</dbReference>
<dbReference type="AlphaFoldDB" id="A0A179B2U7"/>
<accession>A0A179B2U7</accession>
<keyword evidence="1" id="KW-0732">Signal</keyword>
<feature type="signal peptide" evidence="1">
    <location>
        <begin position="1"/>
        <end position="29"/>
    </location>
</feature>
<dbReference type="RefSeq" id="WP_064230919.1">
    <property type="nucleotide sequence ID" value="NZ_LVZK01000001.1"/>
</dbReference>
<dbReference type="Proteomes" id="UP000078368">
    <property type="component" value="Unassembled WGS sequence"/>
</dbReference>
<proteinExistence type="predicted"/>
<evidence type="ECO:0000256" key="1">
    <source>
        <dbReference type="SAM" id="SignalP"/>
    </source>
</evidence>
<organism evidence="2 3">
    <name type="scientific">Peptidiphaga gingivicola</name>
    <dbReference type="NCBI Taxonomy" id="2741497"/>
    <lineage>
        <taxon>Bacteria</taxon>
        <taxon>Bacillati</taxon>
        <taxon>Actinomycetota</taxon>
        <taxon>Actinomycetes</taxon>
        <taxon>Actinomycetales</taxon>
        <taxon>Actinomycetaceae</taxon>
        <taxon>Peptidiphaga</taxon>
    </lineage>
</organism>
<evidence type="ECO:0000313" key="2">
    <source>
        <dbReference type="EMBL" id="OAP86012.1"/>
    </source>
</evidence>
<protein>
    <submittedName>
        <fullName evidence="2">Uncharacterized protein</fullName>
    </submittedName>
</protein>
<feature type="chain" id="PRO_5008098919" evidence="1">
    <location>
        <begin position="30"/>
        <end position="271"/>
    </location>
</feature>
<keyword evidence="3" id="KW-1185">Reference proteome</keyword>
<gene>
    <name evidence="2" type="ORF">A4H34_02205</name>
</gene>
<dbReference type="OrthoDB" id="614750at2"/>
<evidence type="ECO:0000313" key="3">
    <source>
        <dbReference type="Proteomes" id="UP000078368"/>
    </source>
</evidence>
<comment type="caution">
    <text evidence="2">The sequence shown here is derived from an EMBL/GenBank/DDBJ whole genome shotgun (WGS) entry which is preliminary data.</text>
</comment>
<name>A0A179B2U7_9ACTO</name>